<accession>A0A0D0AW29</accession>
<dbReference type="PANTHER" id="PTHR38248">
    <property type="entry name" value="FUNK1 6"/>
    <property type="match status" value="1"/>
</dbReference>
<protein>
    <recommendedName>
        <fullName evidence="1">Fungal-type protein kinase domain-containing protein</fullName>
    </recommendedName>
</protein>
<name>A0A0D0AW29_9AGAM</name>
<evidence type="ECO:0000313" key="3">
    <source>
        <dbReference type="Proteomes" id="UP000054485"/>
    </source>
</evidence>
<dbReference type="InParanoid" id="A0A0D0AW29"/>
<reference evidence="3" key="2">
    <citation type="submission" date="2015-01" db="EMBL/GenBank/DDBJ databases">
        <title>Evolutionary Origins and Diversification of the Mycorrhizal Mutualists.</title>
        <authorList>
            <consortium name="DOE Joint Genome Institute"/>
            <consortium name="Mycorrhizal Genomics Consortium"/>
            <person name="Kohler A."/>
            <person name="Kuo A."/>
            <person name="Nagy L.G."/>
            <person name="Floudas D."/>
            <person name="Copeland A."/>
            <person name="Barry K.W."/>
            <person name="Cichocki N."/>
            <person name="Veneault-Fourrey C."/>
            <person name="LaButti K."/>
            <person name="Lindquist E.A."/>
            <person name="Lipzen A."/>
            <person name="Lundell T."/>
            <person name="Morin E."/>
            <person name="Murat C."/>
            <person name="Riley R."/>
            <person name="Ohm R."/>
            <person name="Sun H."/>
            <person name="Tunlid A."/>
            <person name="Henrissat B."/>
            <person name="Grigoriev I.V."/>
            <person name="Hibbett D.S."/>
            <person name="Martin F."/>
        </authorList>
    </citation>
    <scope>NUCLEOTIDE SEQUENCE [LARGE SCALE GENOMIC DNA]</scope>
    <source>
        <strain evidence="3">UH-Slu-Lm8-n1</strain>
    </source>
</reference>
<keyword evidence="3" id="KW-1185">Reference proteome</keyword>
<organism evidence="2 3">
    <name type="scientific">Suillus luteus UH-Slu-Lm8-n1</name>
    <dbReference type="NCBI Taxonomy" id="930992"/>
    <lineage>
        <taxon>Eukaryota</taxon>
        <taxon>Fungi</taxon>
        <taxon>Dikarya</taxon>
        <taxon>Basidiomycota</taxon>
        <taxon>Agaricomycotina</taxon>
        <taxon>Agaricomycetes</taxon>
        <taxon>Agaricomycetidae</taxon>
        <taxon>Boletales</taxon>
        <taxon>Suillineae</taxon>
        <taxon>Suillaceae</taxon>
        <taxon>Suillus</taxon>
    </lineage>
</organism>
<dbReference type="Proteomes" id="UP000054485">
    <property type="component" value="Unassembled WGS sequence"/>
</dbReference>
<evidence type="ECO:0000259" key="1">
    <source>
        <dbReference type="Pfam" id="PF17667"/>
    </source>
</evidence>
<proteinExistence type="predicted"/>
<dbReference type="STRING" id="930992.A0A0D0AW29"/>
<dbReference type="Pfam" id="PF17667">
    <property type="entry name" value="Pkinase_fungal"/>
    <property type="match status" value="1"/>
</dbReference>
<dbReference type="AlphaFoldDB" id="A0A0D0AW29"/>
<evidence type="ECO:0000313" key="2">
    <source>
        <dbReference type="EMBL" id="KIK42039.1"/>
    </source>
</evidence>
<dbReference type="InterPro" id="IPR011009">
    <property type="entry name" value="Kinase-like_dom_sf"/>
</dbReference>
<dbReference type="PANTHER" id="PTHR38248:SF2">
    <property type="entry name" value="FUNK1 11"/>
    <property type="match status" value="1"/>
</dbReference>
<dbReference type="EMBL" id="KN835249">
    <property type="protein sequence ID" value="KIK42039.1"/>
    <property type="molecule type" value="Genomic_DNA"/>
</dbReference>
<dbReference type="InterPro" id="IPR040976">
    <property type="entry name" value="Pkinase_fungal"/>
</dbReference>
<dbReference type="OrthoDB" id="5584477at2759"/>
<feature type="domain" description="Fungal-type protein kinase" evidence="1">
    <location>
        <begin position="54"/>
        <end position="136"/>
    </location>
</feature>
<gene>
    <name evidence="2" type="ORF">CY34DRAFT_805329</name>
</gene>
<reference evidence="2 3" key="1">
    <citation type="submission" date="2014-04" db="EMBL/GenBank/DDBJ databases">
        <authorList>
            <consortium name="DOE Joint Genome Institute"/>
            <person name="Kuo A."/>
            <person name="Ruytinx J."/>
            <person name="Rineau F."/>
            <person name="Colpaert J."/>
            <person name="Kohler A."/>
            <person name="Nagy L.G."/>
            <person name="Floudas D."/>
            <person name="Copeland A."/>
            <person name="Barry K.W."/>
            <person name="Cichocki N."/>
            <person name="Veneault-Fourrey C."/>
            <person name="LaButti K."/>
            <person name="Lindquist E.A."/>
            <person name="Lipzen A."/>
            <person name="Lundell T."/>
            <person name="Morin E."/>
            <person name="Murat C."/>
            <person name="Sun H."/>
            <person name="Tunlid A."/>
            <person name="Henrissat B."/>
            <person name="Grigoriev I.V."/>
            <person name="Hibbett D.S."/>
            <person name="Martin F."/>
            <person name="Nordberg H.P."/>
            <person name="Cantor M.N."/>
            <person name="Hua S.X."/>
        </authorList>
    </citation>
    <scope>NUCLEOTIDE SEQUENCE [LARGE SCALE GENOMIC DNA]</scope>
    <source>
        <strain evidence="2 3">UH-Slu-Lm8-n1</strain>
    </source>
</reference>
<sequence>MRRCPPELCCDEVLLLGAASLAVELLHEGAARLAHESDVPLLPGLCEEPLVWPGVYHRDVSIPNLMWYEKDGKLIGVLNDYDLYSLANEPRPRGNERTGTVPFMALELLTEQGQRGEIKHLYRHDLELFIWCFAWISLRYKEGVLRPQGPRPFDEWATSDAVACGNFKLASQTFRHVPDGTHGNGWQNSLFKINVVWSPKTLNRLAGHLVSCLVSQ</sequence>
<dbReference type="SUPFAM" id="SSF56112">
    <property type="entry name" value="Protein kinase-like (PK-like)"/>
    <property type="match status" value="1"/>
</dbReference>
<dbReference type="HOGENOM" id="CLU_1278370_0_0_1"/>